<dbReference type="EMBL" id="CP038817">
    <property type="protein sequence ID" value="QEN10671.1"/>
    <property type="molecule type" value="Genomic_DNA"/>
</dbReference>
<reference evidence="3 4" key="1">
    <citation type="submission" date="2018-05" db="EMBL/GenBank/DDBJ databases">
        <title>Draft Genome Sequences for a Diverse set of 7 Haemophilus Species.</title>
        <authorList>
            <person name="Nichols M."/>
            <person name="Topaz N."/>
            <person name="Wang X."/>
            <person name="Wang X."/>
            <person name="Boxrud D."/>
        </authorList>
    </citation>
    <scope>NUCLEOTIDE SEQUENCE [LARGE SCALE GENOMIC DNA]</scope>
    <source>
        <strain evidence="3 4">C2010039593</strain>
    </source>
</reference>
<dbReference type="STRING" id="735.B0185_09975"/>
<evidence type="ECO:0000313" key="2">
    <source>
        <dbReference type="EMBL" id="QEN10671.1"/>
    </source>
</evidence>
<accession>A0A369ZG77</accession>
<proteinExistence type="predicted"/>
<name>A0A369ZG77_HAEPH</name>
<dbReference type="GeneID" id="78224255"/>
<dbReference type="GO" id="GO:0006355">
    <property type="term" value="P:regulation of DNA-templated transcription"/>
    <property type="evidence" value="ECO:0007669"/>
    <property type="project" value="InterPro"/>
</dbReference>
<dbReference type="CDD" id="cd00130">
    <property type="entry name" value="PAS"/>
    <property type="match status" value="1"/>
</dbReference>
<dbReference type="RefSeq" id="WP_005707115.1">
    <property type="nucleotide sequence ID" value="NZ_CALIFA010000009.1"/>
</dbReference>
<sequence>MAEQIVPSNDVILKAVQDTLVISTTDLQGVITYANDLFCKLTGYSREELIGQPHNLVRHPSVSKEVYKDMWDTIQAGKIWTGIVPNVGKGGVVYVVDTTVQPIFDEAGNITSYISVRRVINDLMQNFDAVELSKEVFDDYYDK</sequence>
<dbReference type="NCBIfam" id="TIGR00229">
    <property type="entry name" value="sensory_box"/>
    <property type="match status" value="1"/>
</dbReference>
<evidence type="ECO:0000313" key="3">
    <source>
        <dbReference type="EMBL" id="RDF05379.1"/>
    </source>
</evidence>
<dbReference type="Proteomes" id="UP000253999">
    <property type="component" value="Unassembled WGS sequence"/>
</dbReference>
<protein>
    <submittedName>
        <fullName evidence="3">PAS sensor domain-containing protein</fullName>
    </submittedName>
</protein>
<feature type="domain" description="PAS" evidence="1">
    <location>
        <begin position="22"/>
        <end position="77"/>
    </location>
</feature>
<evidence type="ECO:0000313" key="4">
    <source>
        <dbReference type="Proteomes" id="UP000253999"/>
    </source>
</evidence>
<dbReference type="KEGG" id="hpaa:E5Q53_03995"/>
<reference evidence="2 5" key="2">
    <citation type="submission" date="2019-04" db="EMBL/GenBank/DDBJ databases">
        <title>Complete Genome and Methylome Analysis of Haemophilus haemolyticus NEB129.</title>
        <authorList>
            <person name="Fomenkov A."/>
            <person name="Roberts R.J."/>
            <person name="Anton B.P."/>
            <person name="Vincze T."/>
        </authorList>
    </citation>
    <scope>NUCLEOTIDE SEQUENCE [LARGE SCALE GENOMIC DNA]</scope>
    <source>
        <strain evidence="2 5">NEB129</strain>
    </source>
</reference>
<dbReference type="PROSITE" id="PS50112">
    <property type="entry name" value="PAS"/>
    <property type="match status" value="1"/>
</dbReference>
<evidence type="ECO:0000313" key="5">
    <source>
        <dbReference type="Proteomes" id="UP000323974"/>
    </source>
</evidence>
<dbReference type="SUPFAM" id="SSF55785">
    <property type="entry name" value="PYP-like sensor domain (PAS domain)"/>
    <property type="match status" value="1"/>
</dbReference>
<dbReference type="InterPro" id="IPR013767">
    <property type="entry name" value="PAS_fold"/>
</dbReference>
<dbReference type="Proteomes" id="UP000323974">
    <property type="component" value="Chromosome"/>
</dbReference>
<dbReference type="Gene3D" id="3.30.450.20">
    <property type="entry name" value="PAS domain"/>
    <property type="match status" value="1"/>
</dbReference>
<dbReference type="SMART" id="SM00091">
    <property type="entry name" value="PAS"/>
    <property type="match status" value="1"/>
</dbReference>
<dbReference type="InterPro" id="IPR035965">
    <property type="entry name" value="PAS-like_dom_sf"/>
</dbReference>
<dbReference type="AlphaFoldDB" id="A0A369ZG77"/>
<organism evidence="3 4">
    <name type="scientific">Haemophilus parahaemolyticus</name>
    <dbReference type="NCBI Taxonomy" id="735"/>
    <lineage>
        <taxon>Bacteria</taxon>
        <taxon>Pseudomonadati</taxon>
        <taxon>Pseudomonadota</taxon>
        <taxon>Gammaproteobacteria</taxon>
        <taxon>Pasteurellales</taxon>
        <taxon>Pasteurellaceae</taxon>
        <taxon>Haemophilus</taxon>
    </lineage>
</organism>
<dbReference type="Pfam" id="PF00989">
    <property type="entry name" value="PAS"/>
    <property type="match status" value="1"/>
</dbReference>
<dbReference type="EMBL" id="QEQD01000002">
    <property type="protein sequence ID" value="RDF05379.1"/>
    <property type="molecule type" value="Genomic_DNA"/>
</dbReference>
<evidence type="ECO:0000259" key="1">
    <source>
        <dbReference type="PROSITE" id="PS50112"/>
    </source>
</evidence>
<gene>
    <name evidence="3" type="ORF">DPV98_03030</name>
    <name evidence="2" type="ORF">E5Q53_03995</name>
</gene>
<dbReference type="InterPro" id="IPR000014">
    <property type="entry name" value="PAS"/>
</dbReference>